<dbReference type="Pfam" id="PF11155">
    <property type="entry name" value="DUF2935"/>
    <property type="match status" value="1"/>
</dbReference>
<evidence type="ECO:0000313" key="2">
    <source>
        <dbReference type="Proteomes" id="UP000029389"/>
    </source>
</evidence>
<reference evidence="1 2" key="1">
    <citation type="submission" date="2014-04" db="EMBL/GenBank/DDBJ databases">
        <authorList>
            <person name="Bishop-Lilly K.A."/>
            <person name="Broomall S.M."/>
            <person name="Chain P.S."/>
            <person name="Chertkov O."/>
            <person name="Coyne S.R."/>
            <person name="Daligault H.E."/>
            <person name="Davenport K.W."/>
            <person name="Erkkila T."/>
            <person name="Frey K.G."/>
            <person name="Gibbons H.S."/>
            <person name="Gu W."/>
            <person name="Jaissle J."/>
            <person name="Johnson S.L."/>
            <person name="Koroleva G.I."/>
            <person name="Ladner J.T."/>
            <person name="Lo C.-C."/>
            <person name="Minogue T.D."/>
            <person name="Munk C."/>
            <person name="Palacios G.F."/>
            <person name="Redden C.L."/>
            <person name="Rosenzweig C.N."/>
            <person name="Scholz M.B."/>
            <person name="Teshima H."/>
            <person name="Xu Y."/>
        </authorList>
    </citation>
    <scope>NUCLEOTIDE SEQUENCE [LARGE SCALE GENOMIC DNA]</scope>
    <source>
        <strain evidence="1 2">BHP</strain>
    </source>
</reference>
<accession>A0A090Y9I3</accession>
<name>A0A090Y9I3_9BACI</name>
<organism evidence="1 2">
    <name type="scientific">Bacillus clarus</name>
    <dbReference type="NCBI Taxonomy" id="2338372"/>
    <lineage>
        <taxon>Bacteria</taxon>
        <taxon>Bacillati</taxon>
        <taxon>Bacillota</taxon>
        <taxon>Bacilli</taxon>
        <taxon>Bacillales</taxon>
        <taxon>Bacillaceae</taxon>
        <taxon>Bacillus</taxon>
        <taxon>Bacillus cereus group</taxon>
    </lineage>
</organism>
<dbReference type="SUPFAM" id="SSF158430">
    <property type="entry name" value="Bacillus cereus metalloprotein-like"/>
    <property type="match status" value="1"/>
</dbReference>
<proteinExistence type="predicted"/>
<gene>
    <name evidence="1" type="ORF">DJ93_5875</name>
</gene>
<dbReference type="AlphaFoldDB" id="A0A090Y9I3"/>
<dbReference type="EMBL" id="JMQC01000011">
    <property type="protein sequence ID" value="KFM95094.1"/>
    <property type="molecule type" value="Genomic_DNA"/>
</dbReference>
<protein>
    <submittedName>
        <fullName evidence="1">Uncharacterized protein</fullName>
    </submittedName>
</protein>
<dbReference type="InterPro" id="IPR021328">
    <property type="entry name" value="CotB-like"/>
</dbReference>
<dbReference type="Gene3D" id="1.20.1260.120">
    <property type="entry name" value="Protein of unknown function DUF2935"/>
    <property type="match status" value="1"/>
</dbReference>
<sequence length="96" mass="11037">MSTDQPVPGHFVMDPQRAMLLPPELKAALPESLTEQLFIERSLTENQFWLRIMIEHSHFTASLLNQSERNLVHTASKFGDDFEVLLNQGRDIESML</sequence>
<comment type="caution">
    <text evidence="1">The sequence shown here is derived from an EMBL/GenBank/DDBJ whole genome shotgun (WGS) entry which is preliminary data.</text>
</comment>
<evidence type="ECO:0000313" key="1">
    <source>
        <dbReference type="EMBL" id="KFM95094.1"/>
    </source>
</evidence>
<dbReference type="Proteomes" id="UP000029389">
    <property type="component" value="Unassembled WGS sequence"/>
</dbReference>
<dbReference type="PATRIC" id="fig|1405.8.peg.6067"/>